<keyword evidence="2" id="KW-1185">Reference proteome</keyword>
<proteinExistence type="predicted"/>
<dbReference type="AlphaFoldDB" id="A0A840BPF5"/>
<evidence type="ECO:0000313" key="2">
    <source>
        <dbReference type="Proteomes" id="UP000561045"/>
    </source>
</evidence>
<sequence>MPDAQRTAWFPAATDPAREGWYEVLTEDGEHCMARWARLNGETGWWASRRIFGIEVPRSMPDVLQWRGLVAPHTDGH</sequence>
<protein>
    <submittedName>
        <fullName evidence="1">Uncharacterized protein</fullName>
    </submittedName>
</protein>
<gene>
    <name evidence="1" type="ORF">GGR36_002754</name>
</gene>
<accession>A0A840BPF5</accession>
<comment type="caution">
    <text evidence="1">The sequence shown here is derived from an EMBL/GenBank/DDBJ whole genome shotgun (WGS) entry which is preliminary data.</text>
</comment>
<name>A0A840BPF5_9RHOO</name>
<reference evidence="1 2" key="1">
    <citation type="submission" date="2020-08" db="EMBL/GenBank/DDBJ databases">
        <title>Genomic Encyclopedia of Type Strains, Phase IV (KMG-IV): sequencing the most valuable type-strain genomes for metagenomic binning, comparative biology and taxonomic classification.</title>
        <authorList>
            <person name="Goeker M."/>
        </authorList>
    </citation>
    <scope>NUCLEOTIDE SEQUENCE [LARGE SCALE GENOMIC DNA]</scope>
    <source>
        <strain evidence="1 2">DSM 106739</strain>
    </source>
</reference>
<dbReference type="Proteomes" id="UP000561045">
    <property type="component" value="Unassembled WGS sequence"/>
</dbReference>
<organism evidence="1 2">
    <name type="scientific">Niveibacterium umoris</name>
    <dbReference type="NCBI Taxonomy" id="1193620"/>
    <lineage>
        <taxon>Bacteria</taxon>
        <taxon>Pseudomonadati</taxon>
        <taxon>Pseudomonadota</taxon>
        <taxon>Betaproteobacteria</taxon>
        <taxon>Rhodocyclales</taxon>
        <taxon>Rhodocyclaceae</taxon>
        <taxon>Niveibacterium</taxon>
    </lineage>
</organism>
<evidence type="ECO:0000313" key="1">
    <source>
        <dbReference type="EMBL" id="MBB4013408.1"/>
    </source>
</evidence>
<dbReference type="EMBL" id="JACIET010000002">
    <property type="protein sequence ID" value="MBB4013408.1"/>
    <property type="molecule type" value="Genomic_DNA"/>
</dbReference>
<dbReference type="RefSeq" id="WP_183635285.1">
    <property type="nucleotide sequence ID" value="NZ_BAABLE010000005.1"/>
</dbReference>